<feature type="domain" description="Protein kinase" evidence="10">
    <location>
        <begin position="71"/>
        <end position="409"/>
    </location>
</feature>
<dbReference type="InterPro" id="IPR008271">
    <property type="entry name" value="Ser/Thr_kinase_AS"/>
</dbReference>
<evidence type="ECO:0000313" key="12">
    <source>
        <dbReference type="Proteomes" id="UP000827721"/>
    </source>
</evidence>
<organism evidence="11 12">
    <name type="scientific">Xanthoceras sorbifolium</name>
    <dbReference type="NCBI Taxonomy" id="99658"/>
    <lineage>
        <taxon>Eukaryota</taxon>
        <taxon>Viridiplantae</taxon>
        <taxon>Streptophyta</taxon>
        <taxon>Embryophyta</taxon>
        <taxon>Tracheophyta</taxon>
        <taxon>Spermatophyta</taxon>
        <taxon>Magnoliopsida</taxon>
        <taxon>eudicotyledons</taxon>
        <taxon>Gunneridae</taxon>
        <taxon>Pentapetalae</taxon>
        <taxon>rosids</taxon>
        <taxon>malvids</taxon>
        <taxon>Sapindales</taxon>
        <taxon>Sapindaceae</taxon>
        <taxon>Xanthoceroideae</taxon>
        <taxon>Xanthoceras</taxon>
    </lineage>
</organism>
<evidence type="ECO:0000256" key="5">
    <source>
        <dbReference type="ARBA" id="ARBA00022741"/>
    </source>
</evidence>
<comment type="catalytic activity">
    <reaction evidence="8">
        <text>L-threonyl-[protein] + ATP = O-phospho-L-threonyl-[protein] + ADP + H(+)</text>
        <dbReference type="Rhea" id="RHEA:46608"/>
        <dbReference type="Rhea" id="RHEA-COMP:11060"/>
        <dbReference type="Rhea" id="RHEA-COMP:11605"/>
        <dbReference type="ChEBI" id="CHEBI:15378"/>
        <dbReference type="ChEBI" id="CHEBI:30013"/>
        <dbReference type="ChEBI" id="CHEBI:30616"/>
        <dbReference type="ChEBI" id="CHEBI:61977"/>
        <dbReference type="ChEBI" id="CHEBI:456216"/>
        <dbReference type="EC" id="2.7.11.1"/>
    </reaction>
</comment>
<keyword evidence="12" id="KW-1185">Reference proteome</keyword>
<dbReference type="PANTHER" id="PTHR45637">
    <property type="entry name" value="FLIPPASE KINASE 1-RELATED"/>
    <property type="match status" value="1"/>
</dbReference>
<keyword evidence="7" id="KW-0067">ATP-binding</keyword>
<evidence type="ECO:0000256" key="7">
    <source>
        <dbReference type="ARBA" id="ARBA00022840"/>
    </source>
</evidence>
<dbReference type="Gene3D" id="3.30.200.20">
    <property type="entry name" value="Phosphorylase Kinase, domain 1"/>
    <property type="match status" value="1"/>
</dbReference>
<name>A0ABQ8HL50_9ROSI</name>
<evidence type="ECO:0000259" key="10">
    <source>
        <dbReference type="PROSITE" id="PS50011"/>
    </source>
</evidence>
<keyword evidence="5" id="KW-0547">Nucleotide-binding</keyword>
<dbReference type="EC" id="2.7.11.1" evidence="2"/>
<comment type="caution">
    <text evidence="11">The sequence shown here is derived from an EMBL/GenBank/DDBJ whole genome shotgun (WGS) entry which is preliminary data.</text>
</comment>
<dbReference type="Gene3D" id="1.10.510.10">
    <property type="entry name" value="Transferase(Phosphotransferase) domain 1"/>
    <property type="match status" value="2"/>
</dbReference>
<proteinExistence type="inferred from homology"/>
<sequence length="447" mass="50920">MRSSRSQLADCSHVSLSSIPSFNIHSSTSSMSQNGNTLCSYYKKPHKANTAAWQAINCLRQEHGRVGWDQFQLRKQVGSGSIGTVYACQIKKPASMEFAHCKYAMKMVDRRALKANRKYRADLEKEILRMLDHPFLPTLYAEFDWSHYSCFVMEYCPGGDLHTVMYRQPTFVLTIPSAKFYAAEVLLALEYLHAMGIIYRDLKPENVLVQEDGHIMLSDFDLSVKCDVVPKLLHCNLGSGVTEDKNITNCMSCFSSISFIKEKRKKSICSTCTTMPQVDDKEDYDVEFWAEPINARSSSFVGTHEYLAPEMISGLGHGSEVDWWAFGVFLYELLYGKTPFKGENNKSTLKNILKQPLIFPETTYSRNAKQYCEEMEKANDLIRKLVVKNPKKRMGSFWGSVEIKKHDFFRGVNWSLIRSVEPPQLPAANLQKLNNGHSKASSYVDSF</sequence>
<evidence type="ECO:0000256" key="4">
    <source>
        <dbReference type="ARBA" id="ARBA00022679"/>
    </source>
</evidence>
<evidence type="ECO:0000256" key="6">
    <source>
        <dbReference type="ARBA" id="ARBA00022777"/>
    </source>
</evidence>
<reference evidence="11 12" key="1">
    <citation type="submission" date="2021-02" db="EMBL/GenBank/DDBJ databases">
        <title>Plant Genome Project.</title>
        <authorList>
            <person name="Zhang R.-G."/>
        </authorList>
    </citation>
    <scope>NUCLEOTIDE SEQUENCE [LARGE SCALE GENOMIC DNA]</scope>
    <source>
        <tissue evidence="11">Leaves</tissue>
    </source>
</reference>
<evidence type="ECO:0000256" key="1">
    <source>
        <dbReference type="ARBA" id="ARBA00009903"/>
    </source>
</evidence>
<dbReference type="Proteomes" id="UP000827721">
    <property type="component" value="Unassembled WGS sequence"/>
</dbReference>
<gene>
    <name evidence="11" type="ORF">JRO89_XS09G0130400</name>
</gene>
<keyword evidence="4" id="KW-0808">Transferase</keyword>
<dbReference type="SUPFAM" id="SSF56112">
    <property type="entry name" value="Protein kinase-like (PK-like)"/>
    <property type="match status" value="1"/>
</dbReference>
<dbReference type="PROSITE" id="PS00108">
    <property type="entry name" value="PROTEIN_KINASE_ST"/>
    <property type="match status" value="1"/>
</dbReference>
<dbReference type="SMART" id="SM00220">
    <property type="entry name" value="S_TKc"/>
    <property type="match status" value="1"/>
</dbReference>
<dbReference type="InterPro" id="IPR000719">
    <property type="entry name" value="Prot_kinase_dom"/>
</dbReference>
<accession>A0ABQ8HL50</accession>
<protein>
    <recommendedName>
        <fullName evidence="2">non-specific serine/threonine protein kinase</fullName>
        <ecNumber evidence="2">2.7.11.1</ecNumber>
    </recommendedName>
</protein>
<dbReference type="Pfam" id="PF00069">
    <property type="entry name" value="Pkinase"/>
    <property type="match status" value="2"/>
</dbReference>
<evidence type="ECO:0000256" key="8">
    <source>
        <dbReference type="ARBA" id="ARBA00047899"/>
    </source>
</evidence>
<keyword evidence="3" id="KW-0723">Serine/threonine-protein kinase</keyword>
<evidence type="ECO:0000256" key="2">
    <source>
        <dbReference type="ARBA" id="ARBA00012513"/>
    </source>
</evidence>
<evidence type="ECO:0000256" key="3">
    <source>
        <dbReference type="ARBA" id="ARBA00022527"/>
    </source>
</evidence>
<evidence type="ECO:0000313" key="11">
    <source>
        <dbReference type="EMBL" id="KAH7565086.1"/>
    </source>
</evidence>
<comment type="similarity">
    <text evidence="1">Belongs to the protein kinase superfamily. AGC Ser/Thr protein kinase family.</text>
</comment>
<dbReference type="InterPro" id="IPR011009">
    <property type="entry name" value="Kinase-like_dom_sf"/>
</dbReference>
<evidence type="ECO:0000256" key="9">
    <source>
        <dbReference type="ARBA" id="ARBA00048679"/>
    </source>
</evidence>
<comment type="catalytic activity">
    <reaction evidence="9">
        <text>L-seryl-[protein] + ATP = O-phospho-L-seryl-[protein] + ADP + H(+)</text>
        <dbReference type="Rhea" id="RHEA:17989"/>
        <dbReference type="Rhea" id="RHEA-COMP:9863"/>
        <dbReference type="Rhea" id="RHEA-COMP:11604"/>
        <dbReference type="ChEBI" id="CHEBI:15378"/>
        <dbReference type="ChEBI" id="CHEBI:29999"/>
        <dbReference type="ChEBI" id="CHEBI:30616"/>
        <dbReference type="ChEBI" id="CHEBI:83421"/>
        <dbReference type="ChEBI" id="CHEBI:456216"/>
        <dbReference type="EC" id="2.7.11.1"/>
    </reaction>
</comment>
<keyword evidence="6" id="KW-0418">Kinase</keyword>
<dbReference type="PROSITE" id="PS50011">
    <property type="entry name" value="PROTEIN_KINASE_DOM"/>
    <property type="match status" value="1"/>
</dbReference>
<dbReference type="EMBL" id="JAFEMO010000009">
    <property type="protein sequence ID" value="KAH7565086.1"/>
    <property type="molecule type" value="Genomic_DNA"/>
</dbReference>